<accession>A0A4P9WRT2</accession>
<protein>
    <submittedName>
        <fullName evidence="1">Uncharacterized protein</fullName>
    </submittedName>
</protein>
<dbReference type="EMBL" id="KZ993850">
    <property type="protein sequence ID" value="RKO94618.1"/>
    <property type="molecule type" value="Genomic_DNA"/>
</dbReference>
<name>A0A4P9WRT2_9FUNG</name>
<proteinExistence type="predicted"/>
<evidence type="ECO:0000313" key="1">
    <source>
        <dbReference type="EMBL" id="RKO94618.1"/>
    </source>
</evidence>
<dbReference type="Proteomes" id="UP000269721">
    <property type="component" value="Unassembled WGS sequence"/>
</dbReference>
<evidence type="ECO:0000313" key="2">
    <source>
        <dbReference type="Proteomes" id="UP000269721"/>
    </source>
</evidence>
<reference evidence="2" key="1">
    <citation type="journal article" date="2018" name="Nat. Microbiol.">
        <title>Leveraging single-cell genomics to expand the fungal tree of life.</title>
        <authorList>
            <person name="Ahrendt S.R."/>
            <person name="Quandt C.A."/>
            <person name="Ciobanu D."/>
            <person name="Clum A."/>
            <person name="Salamov A."/>
            <person name="Andreopoulos B."/>
            <person name="Cheng J.F."/>
            <person name="Woyke T."/>
            <person name="Pelin A."/>
            <person name="Henrissat B."/>
            <person name="Reynolds N.K."/>
            <person name="Benny G.L."/>
            <person name="Smith M.E."/>
            <person name="James T.Y."/>
            <person name="Grigoriev I.V."/>
        </authorList>
    </citation>
    <scope>NUCLEOTIDE SEQUENCE [LARGE SCALE GENOMIC DNA]</scope>
</reference>
<gene>
    <name evidence="1" type="ORF">BDK51DRAFT_31015</name>
</gene>
<sequence>MTAIYTFAGAYPNIKFIGCLILRGTSSFPIPDHSLAGCAQRSLCTWVILRSSLTTALPSWQTSNISSKPAHSEFTPSSAVQTSHDIKGNHMHAVPSFIQVLATSDVVAHHKVALEINRRAMR</sequence>
<dbReference type="AlphaFoldDB" id="A0A4P9WRT2"/>
<keyword evidence="2" id="KW-1185">Reference proteome</keyword>
<organism evidence="1 2">
    <name type="scientific">Blyttiomyces helicus</name>
    <dbReference type="NCBI Taxonomy" id="388810"/>
    <lineage>
        <taxon>Eukaryota</taxon>
        <taxon>Fungi</taxon>
        <taxon>Fungi incertae sedis</taxon>
        <taxon>Chytridiomycota</taxon>
        <taxon>Chytridiomycota incertae sedis</taxon>
        <taxon>Chytridiomycetes</taxon>
        <taxon>Chytridiomycetes incertae sedis</taxon>
        <taxon>Blyttiomyces</taxon>
    </lineage>
</organism>